<dbReference type="Pfam" id="PF11015">
    <property type="entry name" value="DUF2853"/>
    <property type="match status" value="1"/>
</dbReference>
<gene>
    <name evidence="1" type="ORF">N5I32_17170</name>
</gene>
<reference evidence="2" key="1">
    <citation type="submission" date="2023-07" db="EMBL/GenBank/DDBJ databases">
        <title>Defluviimonas sediminis sp. nov., isolated from mangrove sediment.</title>
        <authorList>
            <person name="Liu L."/>
            <person name="Li J."/>
            <person name="Huang Y."/>
            <person name="Pan J."/>
            <person name="Li M."/>
        </authorList>
    </citation>
    <scope>NUCLEOTIDE SEQUENCE [LARGE SCALE GENOMIC DNA]</scope>
    <source>
        <strain evidence="2">FT324</strain>
    </source>
</reference>
<organism evidence="1 2">
    <name type="scientific">Albidovulum sediminis</name>
    <dbReference type="NCBI Taxonomy" id="3066345"/>
    <lineage>
        <taxon>Bacteria</taxon>
        <taxon>Pseudomonadati</taxon>
        <taxon>Pseudomonadota</taxon>
        <taxon>Alphaproteobacteria</taxon>
        <taxon>Rhodobacterales</taxon>
        <taxon>Paracoccaceae</taxon>
        <taxon>Albidovulum</taxon>
    </lineage>
</organism>
<sequence length="115" mass="12552">MNTGRRAELVALYADELRSKCALEPDAALLNRVVDGCGPLIFAPDGGTVDVDDPAELDRIRRNFLVRKLALPDGPELSEAIRASVEMYGTAGDPKYRAVLYYMLVVQLGAEAHHP</sequence>
<accession>A0ABT2NQP9</accession>
<comment type="caution">
    <text evidence="1">The sequence shown here is derived from an EMBL/GenBank/DDBJ whole genome shotgun (WGS) entry which is preliminary data.</text>
</comment>
<name>A0ABT2NQP9_9RHOB</name>
<dbReference type="Gene3D" id="1.10.238.120">
    <property type="entry name" value="Jann4075-like"/>
    <property type="match status" value="1"/>
</dbReference>
<dbReference type="InterPro" id="IPR021274">
    <property type="entry name" value="DUF2853"/>
</dbReference>
<dbReference type="Proteomes" id="UP001205601">
    <property type="component" value="Unassembled WGS sequence"/>
</dbReference>
<protein>
    <submittedName>
        <fullName evidence="1">DUF2853 family protein</fullName>
    </submittedName>
</protein>
<dbReference type="SUPFAM" id="SSF158587">
    <property type="entry name" value="Jann4075-like"/>
    <property type="match status" value="1"/>
</dbReference>
<evidence type="ECO:0000313" key="2">
    <source>
        <dbReference type="Proteomes" id="UP001205601"/>
    </source>
</evidence>
<evidence type="ECO:0000313" key="1">
    <source>
        <dbReference type="EMBL" id="MCT8331252.1"/>
    </source>
</evidence>
<proteinExistence type="predicted"/>
<dbReference type="EMBL" id="JAOCQF010000003">
    <property type="protein sequence ID" value="MCT8331252.1"/>
    <property type="molecule type" value="Genomic_DNA"/>
</dbReference>
<dbReference type="RefSeq" id="WP_261497132.1">
    <property type="nucleotide sequence ID" value="NZ_JAOCQF010000003.1"/>
</dbReference>
<keyword evidence="2" id="KW-1185">Reference proteome</keyword>
<dbReference type="InterPro" id="IPR023154">
    <property type="entry name" value="Jann4075-like_sf"/>
</dbReference>